<dbReference type="PANTHER" id="PTHR11469">
    <property type="entry name" value="GLUCOSE-6-PHOSPHATE ISOMERASE"/>
    <property type="match status" value="1"/>
</dbReference>
<dbReference type="InterPro" id="IPR018189">
    <property type="entry name" value="Phosphoglucose_isomerase_CS"/>
</dbReference>
<dbReference type="EMBL" id="CP002877">
    <property type="protein sequence ID" value="AEI75698.1"/>
    <property type="molecule type" value="Genomic_DNA"/>
</dbReference>
<dbReference type="PANTHER" id="PTHR11469:SF1">
    <property type="entry name" value="GLUCOSE-6-PHOSPHATE ISOMERASE"/>
    <property type="match status" value="1"/>
</dbReference>
<dbReference type="Gene3D" id="1.10.1390.10">
    <property type="match status" value="1"/>
</dbReference>
<dbReference type="UniPathway" id="UPA00109">
    <property type="reaction ID" value="UER00181"/>
</dbReference>
<dbReference type="PROSITE" id="PS51463">
    <property type="entry name" value="P_GLUCOSE_ISOMERASE_3"/>
    <property type="match status" value="1"/>
</dbReference>
<dbReference type="Gene3D" id="3.40.50.10490">
    <property type="entry name" value="Glucose-6-phosphate isomerase like protein, domain 1"/>
    <property type="match status" value="1"/>
</dbReference>
<dbReference type="SUPFAM" id="SSF53697">
    <property type="entry name" value="SIS domain"/>
    <property type="match status" value="1"/>
</dbReference>
<evidence type="ECO:0000256" key="1">
    <source>
        <dbReference type="ARBA" id="ARBA00011952"/>
    </source>
</evidence>
<dbReference type="InterPro" id="IPR023096">
    <property type="entry name" value="G6P_Isomerase_C"/>
</dbReference>
<dbReference type="PRINTS" id="PR00662">
    <property type="entry name" value="G6PISOMERASE"/>
</dbReference>
<evidence type="ECO:0000256" key="3">
    <source>
        <dbReference type="ARBA" id="ARBA00023152"/>
    </source>
</evidence>
<gene>
    <name evidence="6" type="primary">pgi2</name>
    <name evidence="6" type="ordered locus">CNE_1c03320</name>
</gene>
<dbReference type="GO" id="GO:0097367">
    <property type="term" value="F:carbohydrate derivative binding"/>
    <property type="evidence" value="ECO:0007669"/>
    <property type="project" value="InterPro"/>
</dbReference>
<evidence type="ECO:0000313" key="6">
    <source>
        <dbReference type="EMBL" id="AEI75698.1"/>
    </source>
</evidence>
<dbReference type="AlphaFoldDB" id="G0EU33"/>
<evidence type="ECO:0000313" key="7">
    <source>
        <dbReference type="Proteomes" id="UP000006798"/>
    </source>
</evidence>
<evidence type="ECO:0000256" key="4">
    <source>
        <dbReference type="ARBA" id="ARBA00023235"/>
    </source>
</evidence>
<keyword evidence="2 5" id="KW-0312">Gluconeogenesis</keyword>
<keyword evidence="3 5" id="KW-0324">Glycolysis</keyword>
<dbReference type="Proteomes" id="UP000006798">
    <property type="component" value="Chromosome 1"/>
</dbReference>
<dbReference type="GeneID" id="92902391"/>
<dbReference type="PROSITE" id="PS00174">
    <property type="entry name" value="P_GLUCOSE_ISOMERASE_2"/>
    <property type="match status" value="1"/>
</dbReference>
<dbReference type="InterPro" id="IPR035482">
    <property type="entry name" value="SIS_PGI_2"/>
</dbReference>
<comment type="similarity">
    <text evidence="5">Belongs to the GPI family.</text>
</comment>
<dbReference type="GO" id="GO:0006096">
    <property type="term" value="P:glycolytic process"/>
    <property type="evidence" value="ECO:0007669"/>
    <property type="project" value="UniProtKB-UniPathway"/>
</dbReference>
<dbReference type="GO" id="GO:0048029">
    <property type="term" value="F:monosaccharide binding"/>
    <property type="evidence" value="ECO:0007669"/>
    <property type="project" value="TreeGrafter"/>
</dbReference>
<dbReference type="InterPro" id="IPR001672">
    <property type="entry name" value="G6P_Isomerase"/>
</dbReference>
<evidence type="ECO:0000256" key="2">
    <source>
        <dbReference type="ARBA" id="ARBA00022432"/>
    </source>
</evidence>
<protein>
    <recommendedName>
        <fullName evidence="1 5">Glucose-6-phosphate isomerase</fullName>
        <ecNumber evidence="1 5">5.3.1.9</ecNumber>
    </recommendedName>
</protein>
<dbReference type="GO" id="GO:0051156">
    <property type="term" value="P:glucose 6-phosphate metabolic process"/>
    <property type="evidence" value="ECO:0007669"/>
    <property type="project" value="TreeGrafter"/>
</dbReference>
<dbReference type="GO" id="GO:0004347">
    <property type="term" value="F:glucose-6-phosphate isomerase activity"/>
    <property type="evidence" value="ECO:0007669"/>
    <property type="project" value="UniProtKB-EC"/>
</dbReference>
<keyword evidence="4 5" id="KW-0413">Isomerase</keyword>
<dbReference type="RefSeq" id="WP_013955415.1">
    <property type="nucleotide sequence ID" value="NC_015726.1"/>
</dbReference>
<dbReference type="GO" id="GO:0005829">
    <property type="term" value="C:cytosol"/>
    <property type="evidence" value="ECO:0007669"/>
    <property type="project" value="TreeGrafter"/>
</dbReference>
<accession>G0EU33</accession>
<organism evidence="6 7">
    <name type="scientific">Cupriavidus necator (strain ATCC 43291 / DSM 13513 / CCUG 52238 / LMG 8453 / N-1)</name>
    <name type="common">Ralstonia eutropha</name>
    <dbReference type="NCBI Taxonomy" id="1042878"/>
    <lineage>
        <taxon>Bacteria</taxon>
        <taxon>Pseudomonadati</taxon>
        <taxon>Pseudomonadota</taxon>
        <taxon>Betaproteobacteria</taxon>
        <taxon>Burkholderiales</taxon>
        <taxon>Burkholderiaceae</taxon>
        <taxon>Cupriavidus</taxon>
    </lineage>
</organism>
<name>G0EU33_CUPNN</name>
<comment type="catalytic activity">
    <reaction evidence="5">
        <text>alpha-D-glucose 6-phosphate = beta-D-fructose 6-phosphate</text>
        <dbReference type="Rhea" id="RHEA:11816"/>
        <dbReference type="ChEBI" id="CHEBI:57634"/>
        <dbReference type="ChEBI" id="CHEBI:58225"/>
        <dbReference type="EC" id="5.3.1.9"/>
    </reaction>
</comment>
<sequence>MLANLLAQASALSCGRNHDETLAALSASGLPPQEAARLAPHRTFTGNVPVSLLWLDMLDAASLGALIALYEHKVFVQAAIWGIHAYDQWGVELGKAIASAMQACLARREVPKEMDPAGAATLASLVG</sequence>
<comment type="pathway">
    <text evidence="5">Carbohydrate degradation; glycolysis; D-glyceraldehyde 3-phosphate and glycerone phosphate from D-glucose: step 2/4.</text>
</comment>
<dbReference type="InterPro" id="IPR046348">
    <property type="entry name" value="SIS_dom_sf"/>
</dbReference>
<dbReference type="CDD" id="cd05016">
    <property type="entry name" value="SIS_PGI_2"/>
    <property type="match status" value="1"/>
</dbReference>
<dbReference type="KEGG" id="cnc:CNE_1c03320"/>
<dbReference type="GO" id="GO:0006094">
    <property type="term" value="P:gluconeogenesis"/>
    <property type="evidence" value="ECO:0007669"/>
    <property type="project" value="UniProtKB-KW"/>
</dbReference>
<dbReference type="Pfam" id="PF00342">
    <property type="entry name" value="PGI"/>
    <property type="match status" value="1"/>
</dbReference>
<evidence type="ECO:0000256" key="5">
    <source>
        <dbReference type="RuleBase" id="RU000612"/>
    </source>
</evidence>
<dbReference type="HOGENOM" id="CLU_1966889_0_0_4"/>
<dbReference type="EC" id="5.3.1.9" evidence="1 5"/>
<reference evidence="6 7" key="1">
    <citation type="journal article" date="2011" name="J. Bacteriol.">
        <title>Complete genome sequence of the type strain Cupriavidus necator N-1.</title>
        <authorList>
            <person name="Poehlein A."/>
            <person name="Kusian B."/>
            <person name="Friedrich B."/>
            <person name="Daniel R."/>
            <person name="Bowien B."/>
        </authorList>
    </citation>
    <scope>NUCLEOTIDE SEQUENCE [LARGE SCALE GENOMIC DNA]</scope>
    <source>
        <strain evidence="7">ATCC 43291 / DSM 13513 / CCUG 52238 / LMG 8453 / N-1</strain>
    </source>
</reference>
<proteinExistence type="inferred from homology"/>